<evidence type="ECO:0000313" key="1">
    <source>
        <dbReference type="EMBL" id="MBO8457907.1"/>
    </source>
</evidence>
<organism evidence="1 2">
    <name type="scientific">Candidatus Gallitreponema excrementavium</name>
    <dbReference type="NCBI Taxonomy" id="2840840"/>
    <lineage>
        <taxon>Bacteria</taxon>
        <taxon>Pseudomonadati</taxon>
        <taxon>Spirochaetota</taxon>
        <taxon>Spirochaetia</taxon>
        <taxon>Spirochaetales</taxon>
        <taxon>Candidatus Gallitreponema</taxon>
    </lineage>
</organism>
<dbReference type="AlphaFoldDB" id="A0A9D9N2G0"/>
<sequence>MKTYEIKSCEGQKASFTIISTMKNGFKVKITREKNGYETVTEDFLSKELFETCLRTGYIREIKVSAEGVA</sequence>
<reference evidence="1" key="1">
    <citation type="submission" date="2020-10" db="EMBL/GenBank/DDBJ databases">
        <authorList>
            <person name="Gilroy R."/>
        </authorList>
    </citation>
    <scope>NUCLEOTIDE SEQUENCE</scope>
    <source>
        <strain evidence="1">10532</strain>
    </source>
</reference>
<evidence type="ECO:0000313" key="2">
    <source>
        <dbReference type="Proteomes" id="UP000823638"/>
    </source>
</evidence>
<protein>
    <submittedName>
        <fullName evidence="1">Uncharacterized protein</fullName>
    </submittedName>
</protein>
<proteinExistence type="predicted"/>
<dbReference type="EMBL" id="JADIMM010000080">
    <property type="protein sequence ID" value="MBO8457907.1"/>
    <property type="molecule type" value="Genomic_DNA"/>
</dbReference>
<comment type="caution">
    <text evidence="1">The sequence shown here is derived from an EMBL/GenBank/DDBJ whole genome shotgun (WGS) entry which is preliminary data.</text>
</comment>
<reference evidence="1" key="2">
    <citation type="journal article" date="2021" name="PeerJ">
        <title>Extensive microbial diversity within the chicken gut microbiome revealed by metagenomics and culture.</title>
        <authorList>
            <person name="Gilroy R."/>
            <person name="Ravi A."/>
            <person name="Getino M."/>
            <person name="Pursley I."/>
            <person name="Horton D.L."/>
            <person name="Alikhan N.F."/>
            <person name="Baker D."/>
            <person name="Gharbi K."/>
            <person name="Hall N."/>
            <person name="Watson M."/>
            <person name="Adriaenssens E.M."/>
            <person name="Foster-Nyarko E."/>
            <person name="Jarju S."/>
            <person name="Secka A."/>
            <person name="Antonio M."/>
            <person name="Oren A."/>
            <person name="Chaudhuri R.R."/>
            <person name="La Ragione R."/>
            <person name="Hildebrand F."/>
            <person name="Pallen M.J."/>
        </authorList>
    </citation>
    <scope>NUCLEOTIDE SEQUENCE</scope>
    <source>
        <strain evidence="1">10532</strain>
    </source>
</reference>
<dbReference type="Proteomes" id="UP000823638">
    <property type="component" value="Unassembled WGS sequence"/>
</dbReference>
<gene>
    <name evidence="1" type="ORF">IAA81_06725</name>
</gene>
<name>A0A9D9N2G0_9SPIR</name>
<accession>A0A9D9N2G0</accession>